<dbReference type="AlphaFoldDB" id="A0A915IC28"/>
<dbReference type="Pfam" id="PF00412">
    <property type="entry name" value="LIM"/>
    <property type="match status" value="2"/>
</dbReference>
<dbReference type="InterPro" id="IPR001781">
    <property type="entry name" value="Znf_LIM"/>
</dbReference>
<dbReference type="GO" id="GO:0005634">
    <property type="term" value="C:nucleus"/>
    <property type="evidence" value="ECO:0007669"/>
    <property type="project" value="UniProtKB-SubCell"/>
</dbReference>
<keyword evidence="8" id="KW-0539">Nucleus</keyword>
<dbReference type="FunFam" id="2.10.110.10:FF:000006">
    <property type="entry name" value="LIM homeobox transcription factor 1-beta"/>
    <property type="match status" value="1"/>
</dbReference>
<keyword evidence="7" id="KW-0371">Homeobox</keyword>
<keyword evidence="11" id="KW-1185">Reference proteome</keyword>
<dbReference type="InterPro" id="IPR050453">
    <property type="entry name" value="LIM_Homeobox_TF"/>
</dbReference>
<evidence type="ECO:0000256" key="9">
    <source>
        <dbReference type="PROSITE-ProRule" id="PRU00125"/>
    </source>
</evidence>
<dbReference type="GO" id="GO:0000981">
    <property type="term" value="F:DNA-binding transcription factor activity, RNA polymerase II-specific"/>
    <property type="evidence" value="ECO:0007669"/>
    <property type="project" value="TreeGrafter"/>
</dbReference>
<keyword evidence="3" id="KW-0677">Repeat</keyword>
<evidence type="ECO:0000256" key="7">
    <source>
        <dbReference type="ARBA" id="ARBA00023155"/>
    </source>
</evidence>
<dbReference type="Proteomes" id="UP000887565">
    <property type="component" value="Unplaced"/>
</dbReference>
<dbReference type="GO" id="GO:0046872">
    <property type="term" value="F:metal ion binding"/>
    <property type="evidence" value="ECO:0007669"/>
    <property type="project" value="UniProtKB-KW"/>
</dbReference>
<dbReference type="OMA" id="SHEEVQI"/>
<sequence length="181" mass="20682">MIICAACNQPIFERYLSQVLDKAWHNSCVKCSICNILLKDKCFTRDGRLFCRDDFMRIFGQKCTGCNQTIAANDLIRKARGKIFHINCFCCTYCQKRMDTGEELYIVGGCKFLCKKDFMNGQYQLIAKSKKNYVISKSANNLLLIRTLGMDEKSFQSRSACKIAAGEIRLLINEYANGIVF</sequence>
<dbReference type="SUPFAM" id="SSF57716">
    <property type="entry name" value="Glucocorticoid receptor-like (DNA-binding domain)"/>
    <property type="match status" value="2"/>
</dbReference>
<protein>
    <submittedName>
        <fullName evidence="12">LIM zinc-binding domain-containing protein</fullName>
    </submittedName>
</protein>
<keyword evidence="6" id="KW-0238">DNA-binding</keyword>
<organism evidence="11 12">
    <name type="scientific">Romanomermis culicivorax</name>
    <name type="common">Nematode worm</name>
    <dbReference type="NCBI Taxonomy" id="13658"/>
    <lineage>
        <taxon>Eukaryota</taxon>
        <taxon>Metazoa</taxon>
        <taxon>Ecdysozoa</taxon>
        <taxon>Nematoda</taxon>
        <taxon>Enoplea</taxon>
        <taxon>Dorylaimia</taxon>
        <taxon>Mermithida</taxon>
        <taxon>Mermithoidea</taxon>
        <taxon>Mermithidae</taxon>
        <taxon>Romanomermis</taxon>
    </lineage>
</organism>
<dbReference type="PANTHER" id="PTHR24208:SF105">
    <property type="entry name" value="DLIM1"/>
    <property type="match status" value="1"/>
</dbReference>
<comment type="subcellular location">
    <subcellularLocation>
        <location evidence="1">Nucleus</location>
    </subcellularLocation>
</comment>
<proteinExistence type="predicted"/>
<feature type="domain" description="LIM zinc-binding" evidence="10">
    <location>
        <begin position="62"/>
        <end position="124"/>
    </location>
</feature>
<keyword evidence="5 9" id="KW-0440">LIM domain</keyword>
<dbReference type="GO" id="GO:0000977">
    <property type="term" value="F:RNA polymerase II transcription regulatory region sequence-specific DNA binding"/>
    <property type="evidence" value="ECO:0007669"/>
    <property type="project" value="TreeGrafter"/>
</dbReference>
<dbReference type="Gene3D" id="2.10.110.10">
    <property type="entry name" value="Cysteine Rich Protein"/>
    <property type="match status" value="2"/>
</dbReference>
<evidence type="ECO:0000259" key="10">
    <source>
        <dbReference type="PROSITE" id="PS50023"/>
    </source>
</evidence>
<name>A0A915IC28_ROMCU</name>
<keyword evidence="2 9" id="KW-0479">Metal-binding</keyword>
<keyword evidence="4 9" id="KW-0862">Zinc</keyword>
<dbReference type="SMART" id="SM00132">
    <property type="entry name" value="LIM"/>
    <property type="match status" value="2"/>
</dbReference>
<evidence type="ECO:0000256" key="3">
    <source>
        <dbReference type="ARBA" id="ARBA00022737"/>
    </source>
</evidence>
<evidence type="ECO:0000256" key="2">
    <source>
        <dbReference type="ARBA" id="ARBA00022723"/>
    </source>
</evidence>
<dbReference type="PANTHER" id="PTHR24208">
    <property type="entry name" value="LIM/HOMEOBOX PROTEIN LHX"/>
    <property type="match status" value="1"/>
</dbReference>
<dbReference type="GO" id="GO:0030182">
    <property type="term" value="P:neuron differentiation"/>
    <property type="evidence" value="ECO:0007669"/>
    <property type="project" value="TreeGrafter"/>
</dbReference>
<accession>A0A915IC28</accession>
<dbReference type="PROSITE" id="PS50023">
    <property type="entry name" value="LIM_DOMAIN_2"/>
    <property type="match status" value="2"/>
</dbReference>
<evidence type="ECO:0000256" key="8">
    <source>
        <dbReference type="ARBA" id="ARBA00023242"/>
    </source>
</evidence>
<evidence type="ECO:0000256" key="6">
    <source>
        <dbReference type="ARBA" id="ARBA00023125"/>
    </source>
</evidence>
<feature type="domain" description="LIM zinc-binding" evidence="10">
    <location>
        <begin position="2"/>
        <end position="61"/>
    </location>
</feature>
<dbReference type="PROSITE" id="PS00478">
    <property type="entry name" value="LIM_DOMAIN_1"/>
    <property type="match status" value="2"/>
</dbReference>
<evidence type="ECO:0000313" key="11">
    <source>
        <dbReference type="Proteomes" id="UP000887565"/>
    </source>
</evidence>
<evidence type="ECO:0000313" key="12">
    <source>
        <dbReference type="WBParaSite" id="nRc.2.0.1.t11442-RA"/>
    </source>
</evidence>
<evidence type="ECO:0000256" key="5">
    <source>
        <dbReference type="ARBA" id="ARBA00023038"/>
    </source>
</evidence>
<evidence type="ECO:0000256" key="4">
    <source>
        <dbReference type="ARBA" id="ARBA00022833"/>
    </source>
</evidence>
<dbReference type="WBParaSite" id="nRc.2.0.1.t11442-RA">
    <property type="protein sequence ID" value="nRc.2.0.1.t11442-RA"/>
    <property type="gene ID" value="nRc.2.0.1.g11442"/>
</dbReference>
<reference evidence="12" key="1">
    <citation type="submission" date="2022-11" db="UniProtKB">
        <authorList>
            <consortium name="WormBaseParasite"/>
        </authorList>
    </citation>
    <scope>IDENTIFICATION</scope>
</reference>
<evidence type="ECO:0000256" key="1">
    <source>
        <dbReference type="ARBA" id="ARBA00004123"/>
    </source>
</evidence>